<comment type="caution">
    <text evidence="1">The sequence shown here is derived from an EMBL/GenBank/DDBJ whole genome shotgun (WGS) entry which is preliminary data.</text>
</comment>
<reference evidence="1" key="1">
    <citation type="submission" date="2023-03" db="EMBL/GenBank/DDBJ databases">
        <title>Massive genome expansion in bonnet fungi (Mycena s.s.) driven by repeated elements and novel gene families across ecological guilds.</title>
        <authorList>
            <consortium name="Lawrence Berkeley National Laboratory"/>
            <person name="Harder C.B."/>
            <person name="Miyauchi S."/>
            <person name="Viragh M."/>
            <person name="Kuo A."/>
            <person name="Thoen E."/>
            <person name="Andreopoulos B."/>
            <person name="Lu D."/>
            <person name="Skrede I."/>
            <person name="Drula E."/>
            <person name="Henrissat B."/>
            <person name="Morin E."/>
            <person name="Kohler A."/>
            <person name="Barry K."/>
            <person name="LaButti K."/>
            <person name="Morin E."/>
            <person name="Salamov A."/>
            <person name="Lipzen A."/>
            <person name="Mereny Z."/>
            <person name="Hegedus B."/>
            <person name="Baldrian P."/>
            <person name="Stursova M."/>
            <person name="Weitz H."/>
            <person name="Taylor A."/>
            <person name="Grigoriev I.V."/>
            <person name="Nagy L.G."/>
            <person name="Martin F."/>
            <person name="Kauserud H."/>
        </authorList>
    </citation>
    <scope>NUCLEOTIDE SEQUENCE</scope>
    <source>
        <strain evidence="1">CBHHK200</strain>
    </source>
</reference>
<keyword evidence="2" id="KW-1185">Reference proteome</keyword>
<dbReference type="EMBL" id="JARJCM010000099">
    <property type="protein sequence ID" value="KAJ7029665.1"/>
    <property type="molecule type" value="Genomic_DNA"/>
</dbReference>
<name>A0AAD6SNQ7_9AGAR</name>
<gene>
    <name evidence="1" type="ORF">C8F04DRAFT_1187517</name>
</gene>
<dbReference type="AlphaFoldDB" id="A0AAD6SNQ7"/>
<organism evidence="1 2">
    <name type="scientific">Mycena alexandri</name>
    <dbReference type="NCBI Taxonomy" id="1745969"/>
    <lineage>
        <taxon>Eukaryota</taxon>
        <taxon>Fungi</taxon>
        <taxon>Dikarya</taxon>
        <taxon>Basidiomycota</taxon>
        <taxon>Agaricomycotina</taxon>
        <taxon>Agaricomycetes</taxon>
        <taxon>Agaricomycetidae</taxon>
        <taxon>Agaricales</taxon>
        <taxon>Marasmiineae</taxon>
        <taxon>Mycenaceae</taxon>
        <taxon>Mycena</taxon>
    </lineage>
</organism>
<protein>
    <submittedName>
        <fullName evidence="1">Uncharacterized protein</fullName>
    </submittedName>
</protein>
<evidence type="ECO:0000313" key="2">
    <source>
        <dbReference type="Proteomes" id="UP001218188"/>
    </source>
</evidence>
<evidence type="ECO:0000313" key="1">
    <source>
        <dbReference type="EMBL" id="KAJ7029665.1"/>
    </source>
</evidence>
<accession>A0AAD6SNQ7</accession>
<dbReference type="Proteomes" id="UP001218188">
    <property type="component" value="Unassembled WGS sequence"/>
</dbReference>
<proteinExistence type="predicted"/>
<sequence>MLCWLSWLVHGSLSFGRTLEHYVADPGFADVGNASTRNSWELGEYKASCFLAELGINFDFDKALADPTVDFIRPNGNNIYPGNAREKDRSIIDDGLDSTGSPLHPDSGDNNELFLPEDDAPTVFLGDFLADADSSSTSDIPDSLPTDAASGGTKCLHKASIISTLFNSDFRRLATTRLLRVRCYTADGHKPTLNPVEISDEHSFNVGNLAVALIRSHNTVAAAVVRVIVLERGKARVGQVDVEDLGSPDSTLLATAQPLIMQDVYVVGTHRVQSTRKWVWTGDYAKFEPLNGVASTVDSGTRKTLTVKVLGALLHPLDAEIEDINVLGSVVSETMRAKNFSQTWSISNNDLMAVVSAMYEGLDVPALLQLLPKHTRYGKSKERPISALVTTLITAPIAAAVG</sequence>